<organism evidence="2">
    <name type="scientific">Arsenophonus nasoniae</name>
    <name type="common">son-killer infecting Nasonia vitripennis</name>
    <dbReference type="NCBI Taxonomy" id="638"/>
    <lineage>
        <taxon>Bacteria</taxon>
        <taxon>Pseudomonadati</taxon>
        <taxon>Pseudomonadota</taxon>
        <taxon>Gammaproteobacteria</taxon>
        <taxon>Enterobacterales</taxon>
        <taxon>Morganellaceae</taxon>
        <taxon>Arsenophonus</taxon>
    </lineage>
</organism>
<keyword evidence="1" id="KW-0472">Membrane</keyword>
<dbReference type="Proteomes" id="UP001177592">
    <property type="component" value="Plasmid paNv_CAN3"/>
</dbReference>
<evidence type="ECO:0000313" key="2">
    <source>
        <dbReference type="EMBL" id="CBA74019.1"/>
    </source>
</evidence>
<keyword evidence="1" id="KW-1133">Transmembrane helix</keyword>
<dbReference type="EMBL" id="CP123526">
    <property type="protein sequence ID" value="WGM08388.1"/>
    <property type="molecule type" value="Genomic_DNA"/>
</dbReference>
<evidence type="ECO:0000313" key="3">
    <source>
        <dbReference type="EMBL" id="WGM08388.1"/>
    </source>
</evidence>
<sequence>MVKNALISVLCGFIGAGLFLHLKPPKTLVTQFAVVDLSNPDGSIKSPQEIAIINARAKSLSDKGFVVLNKSGVYDAPSEIFISGKLKSE</sequence>
<keyword evidence="1" id="KW-0812">Transmembrane</keyword>
<gene>
    <name evidence="2" type="ORF">ARN_20960</name>
    <name evidence="3" type="ORF">QE258_23435</name>
</gene>
<keyword evidence="3" id="KW-0614">Plasmid</keyword>
<name>D2U0Q8_9GAMM</name>
<reference evidence="2" key="1">
    <citation type="journal article" date="2010" name="Insect Mol. Biol.">
        <title>The draft genome sequence of Arsenophonus nasoniae, son-killer bacterium of Nasonia vitripennis, reveals genes associated with virulence and symbiosis.</title>
        <authorList>
            <person name="Wilkes T."/>
            <person name="Darby A.C."/>
            <person name="Choi J."/>
            <person name="Colborne J.K."/>
            <person name="Werren J.H."/>
            <person name="Hurst G.D.D."/>
        </authorList>
    </citation>
    <scope>NUCLEOTIDE SEQUENCE</scope>
</reference>
<proteinExistence type="predicted"/>
<keyword evidence="4" id="KW-1185">Reference proteome</keyword>
<evidence type="ECO:0000256" key="1">
    <source>
        <dbReference type="SAM" id="Phobius"/>
    </source>
</evidence>
<evidence type="ECO:0000313" key="4">
    <source>
        <dbReference type="Proteomes" id="UP001177592"/>
    </source>
</evidence>
<feature type="transmembrane region" description="Helical" evidence="1">
    <location>
        <begin position="6"/>
        <end position="22"/>
    </location>
</feature>
<accession>D2U0Q8</accession>
<geneLocation type="plasmid" evidence="3 4">
    <name>paNv_CAN3</name>
</geneLocation>
<reference evidence="3" key="2">
    <citation type="submission" date="2023-04" db="EMBL/GenBank/DDBJ databases">
        <title>Genome dynamics across the evolutionary transition to endosymbiosis.</title>
        <authorList>
            <person name="Siozios S."/>
            <person name="Nadal-Jimenez P."/>
            <person name="Azagi T."/>
            <person name="Sprong H."/>
            <person name="Frost C.L."/>
            <person name="Parratt S.R."/>
            <person name="Taylor G."/>
            <person name="Brettell L."/>
            <person name="Lew K.C."/>
            <person name="Croft L."/>
            <person name="King K.C."/>
            <person name="Brockhurst M.A."/>
            <person name="Hypsa V."/>
            <person name="Novakova E."/>
            <person name="Darby A.C."/>
            <person name="Hurst G.D.D."/>
        </authorList>
    </citation>
    <scope>NUCLEOTIDE SEQUENCE</scope>
    <source>
        <strain evidence="3">ANv_CAN</strain>
        <plasmid evidence="3">paNv_CAN3</plasmid>
    </source>
</reference>
<dbReference type="EMBL" id="FN545218">
    <property type="protein sequence ID" value="CBA74019.1"/>
    <property type="molecule type" value="Genomic_DNA"/>
</dbReference>
<dbReference type="RefSeq" id="WP_026823445.1">
    <property type="nucleotide sequence ID" value="NZ_CP123526.1"/>
</dbReference>
<dbReference type="AlphaFoldDB" id="D2U0Q8"/>
<protein>
    <submittedName>
        <fullName evidence="2">Uncharacterized protein</fullName>
    </submittedName>
</protein>